<dbReference type="GO" id="GO:0005249">
    <property type="term" value="F:voltage-gated potassium channel activity"/>
    <property type="evidence" value="ECO:0007669"/>
    <property type="project" value="TreeGrafter"/>
</dbReference>
<protein>
    <submittedName>
        <fullName evidence="12">Potassium/sodium hyperpolarization-activated cyclic nucleotide-gated channel 4</fullName>
    </submittedName>
</protein>
<evidence type="ECO:0000256" key="7">
    <source>
        <dbReference type="ARBA" id="ARBA00023065"/>
    </source>
</evidence>
<dbReference type="PROSITE" id="PS50042">
    <property type="entry name" value="CNMP_BINDING_3"/>
    <property type="match status" value="1"/>
</dbReference>
<dbReference type="GO" id="GO:0035725">
    <property type="term" value="P:sodium ion transmembrane transport"/>
    <property type="evidence" value="ECO:0007669"/>
    <property type="project" value="TreeGrafter"/>
</dbReference>
<dbReference type="Gene3D" id="3.20.20.70">
    <property type="entry name" value="Aldolase class I"/>
    <property type="match status" value="1"/>
</dbReference>
<dbReference type="InterPro" id="IPR005821">
    <property type="entry name" value="Ion_trans_dom"/>
</dbReference>
<feature type="region of interest" description="Disordered" evidence="9">
    <location>
        <begin position="481"/>
        <end position="504"/>
    </location>
</feature>
<dbReference type="InterPro" id="IPR051413">
    <property type="entry name" value="K/Na_HCN_channel"/>
</dbReference>
<keyword evidence="6 10" id="KW-1133">Transmembrane helix</keyword>
<dbReference type="PANTHER" id="PTHR45689:SF5">
    <property type="entry name" value="I[[H]] CHANNEL, ISOFORM E"/>
    <property type="match status" value="1"/>
</dbReference>
<dbReference type="InterPro" id="IPR000595">
    <property type="entry name" value="cNMP-bd_dom"/>
</dbReference>
<dbReference type="OrthoDB" id="436710at2759"/>
<dbReference type="PROSITE" id="PS51450">
    <property type="entry name" value="LRR"/>
    <property type="match status" value="2"/>
</dbReference>
<feature type="transmembrane region" description="Helical" evidence="10">
    <location>
        <begin position="1153"/>
        <end position="1180"/>
    </location>
</feature>
<comment type="subcellular location">
    <subcellularLocation>
        <location evidence="1">Membrane</location>
        <topology evidence="1">Multi-pass membrane protein</topology>
    </subcellularLocation>
</comment>
<evidence type="ECO:0000256" key="6">
    <source>
        <dbReference type="ARBA" id="ARBA00022989"/>
    </source>
</evidence>
<evidence type="ECO:0000256" key="4">
    <source>
        <dbReference type="ARBA" id="ARBA00022692"/>
    </source>
</evidence>
<dbReference type="SUPFAM" id="SSF51445">
    <property type="entry name" value="(Trans)glycosidases"/>
    <property type="match status" value="1"/>
</dbReference>
<dbReference type="InterPro" id="IPR025875">
    <property type="entry name" value="Leu-rich_rpt_4"/>
</dbReference>
<evidence type="ECO:0000256" key="3">
    <source>
        <dbReference type="ARBA" id="ARBA00022614"/>
    </source>
</evidence>
<keyword evidence="5" id="KW-0677">Repeat</keyword>
<feature type="domain" description="Cyclic nucleotide-binding" evidence="11">
    <location>
        <begin position="1279"/>
        <end position="1357"/>
    </location>
</feature>
<dbReference type="InterPro" id="IPR003591">
    <property type="entry name" value="Leu-rich_rpt_typical-subtyp"/>
</dbReference>
<dbReference type="Proteomes" id="UP000186817">
    <property type="component" value="Unassembled WGS sequence"/>
</dbReference>
<evidence type="ECO:0000259" key="11">
    <source>
        <dbReference type="PROSITE" id="PS50042"/>
    </source>
</evidence>
<evidence type="ECO:0000256" key="9">
    <source>
        <dbReference type="SAM" id="MobiDB-lite"/>
    </source>
</evidence>
<evidence type="ECO:0000256" key="10">
    <source>
        <dbReference type="SAM" id="Phobius"/>
    </source>
</evidence>
<feature type="transmembrane region" description="Helical" evidence="10">
    <location>
        <begin position="1068"/>
        <end position="1096"/>
    </location>
</feature>
<dbReference type="SMART" id="SM00369">
    <property type="entry name" value="LRR_TYP"/>
    <property type="match status" value="3"/>
</dbReference>
<evidence type="ECO:0000313" key="12">
    <source>
        <dbReference type="EMBL" id="OLP97764.1"/>
    </source>
</evidence>
<dbReference type="GO" id="GO:0098855">
    <property type="term" value="C:HCN channel complex"/>
    <property type="evidence" value="ECO:0007669"/>
    <property type="project" value="TreeGrafter"/>
</dbReference>
<dbReference type="SUPFAM" id="SSF52058">
    <property type="entry name" value="L domain-like"/>
    <property type="match status" value="1"/>
</dbReference>
<keyword evidence="8 10" id="KW-0472">Membrane</keyword>
<dbReference type="Gene3D" id="3.80.10.10">
    <property type="entry name" value="Ribonuclease Inhibitor"/>
    <property type="match status" value="1"/>
</dbReference>
<evidence type="ECO:0000256" key="1">
    <source>
        <dbReference type="ARBA" id="ARBA00004141"/>
    </source>
</evidence>
<feature type="region of interest" description="Disordered" evidence="9">
    <location>
        <begin position="802"/>
        <end position="852"/>
    </location>
</feature>
<dbReference type="InterPro" id="IPR014710">
    <property type="entry name" value="RmlC-like_jellyroll"/>
</dbReference>
<keyword evidence="4 10" id="KW-0812">Transmembrane</keyword>
<dbReference type="EMBL" id="LSRX01000422">
    <property type="protein sequence ID" value="OLP97764.1"/>
    <property type="molecule type" value="Genomic_DNA"/>
</dbReference>
<feature type="compositionally biased region" description="Acidic residues" evidence="9">
    <location>
        <begin position="802"/>
        <end position="813"/>
    </location>
</feature>
<dbReference type="SUPFAM" id="SSF81324">
    <property type="entry name" value="Voltage-gated potassium channels"/>
    <property type="match status" value="1"/>
</dbReference>
<evidence type="ECO:0000256" key="8">
    <source>
        <dbReference type="ARBA" id="ARBA00023136"/>
    </source>
</evidence>
<gene>
    <name evidence="12" type="primary">Hcn4</name>
    <name evidence="12" type="ORF">AK812_SmicGene19867</name>
</gene>
<dbReference type="InterPro" id="IPR013785">
    <property type="entry name" value="Aldolase_TIM"/>
</dbReference>
<dbReference type="SUPFAM" id="SSF51206">
    <property type="entry name" value="cAMP-binding domain-like"/>
    <property type="match status" value="1"/>
</dbReference>
<proteinExistence type="predicted"/>
<keyword evidence="2" id="KW-0813">Transport</keyword>
<dbReference type="InterPro" id="IPR001611">
    <property type="entry name" value="Leu-rich_rpt"/>
</dbReference>
<dbReference type="InterPro" id="IPR018490">
    <property type="entry name" value="cNMP-bd_dom_sf"/>
</dbReference>
<dbReference type="Pfam" id="PF12799">
    <property type="entry name" value="LRR_4"/>
    <property type="match status" value="1"/>
</dbReference>
<name>A0A1Q9DRJ6_SYMMI</name>
<dbReference type="PANTHER" id="PTHR45689">
    <property type="entry name" value="I[[H]] CHANNEL, ISOFORM E"/>
    <property type="match status" value="1"/>
</dbReference>
<dbReference type="InterPro" id="IPR032675">
    <property type="entry name" value="LRR_dom_sf"/>
</dbReference>
<organism evidence="12 13">
    <name type="scientific">Symbiodinium microadriaticum</name>
    <name type="common">Dinoflagellate</name>
    <name type="synonym">Zooxanthella microadriatica</name>
    <dbReference type="NCBI Taxonomy" id="2951"/>
    <lineage>
        <taxon>Eukaryota</taxon>
        <taxon>Sar</taxon>
        <taxon>Alveolata</taxon>
        <taxon>Dinophyceae</taxon>
        <taxon>Suessiales</taxon>
        <taxon>Symbiodiniaceae</taxon>
        <taxon>Symbiodinium</taxon>
    </lineage>
</organism>
<dbReference type="Pfam" id="PF00520">
    <property type="entry name" value="Ion_trans"/>
    <property type="match status" value="1"/>
</dbReference>
<keyword evidence="7" id="KW-0406">Ion transport</keyword>
<evidence type="ECO:0000313" key="13">
    <source>
        <dbReference type="Proteomes" id="UP000186817"/>
    </source>
</evidence>
<keyword evidence="13" id="KW-1185">Reference proteome</keyword>
<comment type="caution">
    <text evidence="12">The sequence shown here is derived from an EMBL/GenBank/DDBJ whole genome shotgun (WGS) entry which is preliminary data.</text>
</comment>
<dbReference type="GO" id="GO:0003254">
    <property type="term" value="P:regulation of membrane depolarization"/>
    <property type="evidence" value="ECO:0007669"/>
    <property type="project" value="TreeGrafter"/>
</dbReference>
<evidence type="ECO:0000256" key="2">
    <source>
        <dbReference type="ARBA" id="ARBA00022448"/>
    </source>
</evidence>
<evidence type="ECO:0000256" key="5">
    <source>
        <dbReference type="ARBA" id="ARBA00022737"/>
    </source>
</evidence>
<dbReference type="InterPro" id="IPR017853">
    <property type="entry name" value="GH"/>
</dbReference>
<dbReference type="Gene3D" id="1.10.287.70">
    <property type="match status" value="1"/>
</dbReference>
<dbReference type="Gene3D" id="2.60.120.10">
    <property type="entry name" value="Jelly Rolls"/>
    <property type="match status" value="1"/>
</dbReference>
<sequence length="1420" mass="161557">MGVVTTRGSSDSPDLYAGQLQHLKSLAKPTSEAPWDYGFVIGGFSEMSQVHYNSWYDFYSYQELQDMALHARCGMLLQDEGFNGGFKDSFLWDDGWDNPQTLWEFDTARFPRRFEKVASKAKEYGAGTGVWLSPWGGYGFTQEERVKYGKRHGYETNYNRNIQSEAFSLAGKKYRKAFHETAMSFRREQGVNMFKFDGVAGNPTELGMEMEAMLQTIAALRSERVDKSDEKDEDDVWINLTTGTWPSPFFLFWADSIWRGGPDIATRPRDWYGPVKAPEHFQKGHFTLPSLSEIGLDGLTGRQRWIRWRSMVVYMLVARRSTFFPLSQLMIHGVVVASHGDALHWGLDKYDSVDFTQEVWSFVALGLQLQELYVAPRHMTAEAWDILAEALKWSRQRAAVLRDSHWAFGDVTRYKVYCVASWDVVSMRGHMLFHNPTGSHFNLNEVLELPLAQRGETFAVKLVKRKPLSASLDGTAHRWEPRAGKSLSRRRPAKWSRPDDNRPERVSAALSSEDLGLDGLAAGLEDWGSVADVVRLEIRMEGLEQLPMLSRVPQLRILVLSGNKISSLEALHGCPKLEELVLCQNALTCLDGLRHLRHLSVLKATMNAITDAEDLAQLPQLRVVDLSKNRLASVHLSAKGLGKLVLYRNSLQSAAFLQELPSLTQLDLGRNKLTELDAAISEWNPVLTKAFLYENSLASLPELHLPLLTDLWPRACQHNGAVALCSNPSLPRLDLAACSKRFRQMAAEDFHGEEDAPLTPERVKEFKNSKFQKLVEVYSNGLKPLVQENIRLREELGLDLDTPLDWDSDEDSGGEEHSLQVGSHASAFVERAKSEPARLRSQAQDELESKKSSSFNSDRYQVLPQFLSTPLDKATERQFKATLVQDLRRFSEAVEMQPLGQDERMSCYDLFVNTLSQLRLPMSPNSEIALFWDILGLLLIAYDVFAIPLQAFPLDEDVFTESMGWITLCFWTTDMVVSNIVGYFDGPQLVMQQYRITLRYLRTWFVLDAVVVIPDWFTRLAQDSSSGYLASLGRILRSARAIRVIRLLRLLKLQKMMNKLYDFIDSEYLFIVMDILRLLLFIVVLNHVIACLWYLLGYIGYESGDYNWLEYTGYTKVIEGSIAWQYTTALHWSLTQFTPAGMDVFARNVPERIMSVIVLGFAVIIFSSVLASVSASMTALRNLQGDSKKQFWLLRRYLRRKQVTTQSRVRIIKFLEHVVMIQAKTVKSSDVSLLGKLSQPLKELLEYEVHKETVMLHPFFHYLGECVHSLMVKLCAATLAQVQFALQDCIFRAGDLGEHMYFITSGTAKYAYQELHEGDWMAEASLWTQWSHRGLLVISSQPTVLLLLSSQGFGNVMRMSQSSYVLCRRFVFAFVAELNAMESRGEASDMPWDPDIINKMTLESSESSGLAAIRRRTMKH</sequence>
<reference evidence="12 13" key="1">
    <citation type="submission" date="2016-02" db="EMBL/GenBank/DDBJ databases">
        <title>Genome analysis of coral dinoflagellate symbionts highlights evolutionary adaptations to a symbiotic lifestyle.</title>
        <authorList>
            <person name="Aranda M."/>
            <person name="Li Y."/>
            <person name="Liew Y.J."/>
            <person name="Baumgarten S."/>
            <person name="Simakov O."/>
            <person name="Wilson M."/>
            <person name="Piel J."/>
            <person name="Ashoor H."/>
            <person name="Bougouffa S."/>
            <person name="Bajic V.B."/>
            <person name="Ryu T."/>
            <person name="Ravasi T."/>
            <person name="Bayer T."/>
            <person name="Micklem G."/>
            <person name="Kim H."/>
            <person name="Bhak J."/>
            <person name="Lajeunesse T.C."/>
            <person name="Voolstra C.R."/>
        </authorList>
    </citation>
    <scope>NUCLEOTIDE SEQUENCE [LARGE SCALE GENOMIC DNA]</scope>
    <source>
        <strain evidence="12 13">CCMP2467</strain>
    </source>
</reference>
<keyword evidence="3" id="KW-0433">Leucine-rich repeat</keyword>
<accession>A0A1Q9DRJ6</accession>